<evidence type="ECO:0000256" key="3">
    <source>
        <dbReference type="ARBA" id="ARBA00022989"/>
    </source>
</evidence>
<dbReference type="RefSeq" id="WP_092043543.1">
    <property type="nucleotide sequence ID" value="NZ_FOTK01000023.1"/>
</dbReference>
<dbReference type="PANTHER" id="PTHR21461">
    <property type="entry name" value="GLYCOSYLTRANSFERASE FAMILY 92 PROTEIN"/>
    <property type="match status" value="1"/>
</dbReference>
<dbReference type="STRING" id="582667.SAMN05192568_102333"/>
<reference evidence="5" key="1">
    <citation type="submission" date="2016-10" db="EMBL/GenBank/DDBJ databases">
        <authorList>
            <person name="Varghese N."/>
            <person name="Submissions S."/>
        </authorList>
    </citation>
    <scope>NUCLEOTIDE SEQUENCE [LARGE SCALE GENOMIC DNA]</scope>
    <source>
        <strain evidence="5">BL36</strain>
    </source>
</reference>
<evidence type="ECO:0000256" key="1">
    <source>
        <dbReference type="ARBA" id="ARBA00004167"/>
    </source>
</evidence>
<gene>
    <name evidence="4" type="ORF">SAMN05192568_102333</name>
</gene>
<accession>A0A1I4P4E5</accession>
<keyword evidence="2" id="KW-0812">Transmembrane</keyword>
<dbReference type="SUPFAM" id="SSF53448">
    <property type="entry name" value="Nucleotide-diphospho-sugar transferases"/>
    <property type="match status" value="1"/>
</dbReference>
<evidence type="ECO:0000313" key="4">
    <source>
        <dbReference type="EMBL" id="SFM22407.1"/>
    </source>
</evidence>
<dbReference type="GO" id="GO:0005737">
    <property type="term" value="C:cytoplasm"/>
    <property type="evidence" value="ECO:0007669"/>
    <property type="project" value="TreeGrafter"/>
</dbReference>
<protein>
    <submittedName>
        <fullName evidence="4">Glycosyl transferase family 2</fullName>
    </submittedName>
</protein>
<comment type="subcellular location">
    <subcellularLocation>
        <location evidence="1">Membrane</location>
        <topology evidence="1">Single-pass membrane protein</topology>
    </subcellularLocation>
</comment>
<dbReference type="GO" id="GO:0016020">
    <property type="term" value="C:membrane"/>
    <property type="evidence" value="ECO:0007669"/>
    <property type="project" value="UniProtKB-SubCell"/>
</dbReference>
<dbReference type="OrthoDB" id="1997677at2"/>
<organism evidence="4 5">
    <name type="scientific">Methylobacterium pseudosasicola</name>
    <dbReference type="NCBI Taxonomy" id="582667"/>
    <lineage>
        <taxon>Bacteria</taxon>
        <taxon>Pseudomonadati</taxon>
        <taxon>Pseudomonadota</taxon>
        <taxon>Alphaproteobacteria</taxon>
        <taxon>Hyphomicrobiales</taxon>
        <taxon>Methylobacteriaceae</taxon>
        <taxon>Methylobacterium</taxon>
    </lineage>
</organism>
<dbReference type="PANTHER" id="PTHR21461:SF69">
    <property type="entry name" value="GLYCOSYLTRANSFERASE FAMILY 92 PROTEIN"/>
    <property type="match status" value="1"/>
</dbReference>
<name>A0A1I4P4E5_9HYPH</name>
<keyword evidence="4" id="KW-0808">Transferase</keyword>
<dbReference type="AlphaFoldDB" id="A0A1I4P4E5"/>
<evidence type="ECO:0000313" key="5">
    <source>
        <dbReference type="Proteomes" id="UP000199048"/>
    </source>
</evidence>
<dbReference type="EMBL" id="FOTK01000023">
    <property type="protein sequence ID" value="SFM22407.1"/>
    <property type="molecule type" value="Genomic_DNA"/>
</dbReference>
<keyword evidence="5" id="KW-1185">Reference proteome</keyword>
<dbReference type="Pfam" id="PF13704">
    <property type="entry name" value="Glyco_tranf_2_4"/>
    <property type="match status" value="1"/>
</dbReference>
<evidence type="ECO:0000256" key="2">
    <source>
        <dbReference type="ARBA" id="ARBA00022692"/>
    </source>
</evidence>
<keyword evidence="3" id="KW-1133">Transmembrane helix</keyword>
<dbReference type="Proteomes" id="UP000199048">
    <property type="component" value="Unassembled WGS sequence"/>
</dbReference>
<dbReference type="GO" id="GO:0016757">
    <property type="term" value="F:glycosyltransferase activity"/>
    <property type="evidence" value="ECO:0007669"/>
    <property type="project" value="TreeGrafter"/>
</dbReference>
<proteinExistence type="predicted"/>
<sequence length="297" mass="33923">MKKYRAGIVAIAKNEQPYLLEWLAYHLALGFEHIWVYDNDSDESLSRLVSKAARRHVTFVRWPNAPDGRTQINAYNHYLRTHGGSVEWTAVLDLDEMVCLKQHRTILDFVQDFEGATGIALNWRFFGSSGHVRPDGGLVMERFRRASHVGDEINEGVKSLHRTDTVAFLMPHYALYRDREHVVSPTGARVPNDWRLPVDGANLAVAQINHYFVKSVEEWQAKIRRHYRYSSDDREGYFEKLDRNEVEDLAILAHRDATRAWIRRLARKPGPLDAVKKVLGLARKPGAGSSGPMQPGA</sequence>
<keyword evidence="3" id="KW-0472">Membrane</keyword>
<dbReference type="InterPro" id="IPR029044">
    <property type="entry name" value="Nucleotide-diphossugar_trans"/>
</dbReference>